<feature type="transmembrane region" description="Helical" evidence="8">
    <location>
        <begin position="480"/>
        <end position="502"/>
    </location>
</feature>
<proteinExistence type="predicted"/>
<keyword evidence="2" id="KW-0813">Transport</keyword>
<dbReference type="InterPro" id="IPR036259">
    <property type="entry name" value="MFS_trans_sf"/>
</dbReference>
<feature type="compositionally biased region" description="Low complexity" evidence="7">
    <location>
        <begin position="534"/>
        <end position="544"/>
    </location>
</feature>
<feature type="region of interest" description="Disordered" evidence="7">
    <location>
        <begin position="511"/>
        <end position="565"/>
    </location>
</feature>
<accession>A0A853BVW6</accession>
<feature type="transmembrane region" description="Helical" evidence="8">
    <location>
        <begin position="239"/>
        <end position="257"/>
    </location>
</feature>
<evidence type="ECO:0000256" key="8">
    <source>
        <dbReference type="SAM" id="Phobius"/>
    </source>
</evidence>
<feature type="domain" description="Major facilitator superfamily (MFS) profile" evidence="9">
    <location>
        <begin position="23"/>
        <end position="506"/>
    </location>
</feature>
<feature type="transmembrane region" description="Helical" evidence="8">
    <location>
        <begin position="277"/>
        <end position="299"/>
    </location>
</feature>
<feature type="transmembrane region" description="Helical" evidence="8">
    <location>
        <begin position="209"/>
        <end position="227"/>
    </location>
</feature>
<feature type="transmembrane region" description="Helical" evidence="8">
    <location>
        <begin position="61"/>
        <end position="81"/>
    </location>
</feature>
<feature type="transmembrane region" description="Helical" evidence="8">
    <location>
        <begin position="413"/>
        <end position="430"/>
    </location>
</feature>
<dbReference type="AlphaFoldDB" id="A0A853BVW6"/>
<keyword evidence="6 8" id="KW-0472">Membrane</keyword>
<dbReference type="EMBL" id="JACCFO010000001">
    <property type="protein sequence ID" value="NYI99120.1"/>
    <property type="molecule type" value="Genomic_DNA"/>
</dbReference>
<dbReference type="PANTHER" id="PTHR42718:SF47">
    <property type="entry name" value="METHYL VIOLOGEN RESISTANCE PROTEIN SMVA"/>
    <property type="match status" value="1"/>
</dbReference>
<dbReference type="SUPFAM" id="SSF103473">
    <property type="entry name" value="MFS general substrate transporter"/>
    <property type="match status" value="1"/>
</dbReference>
<dbReference type="GO" id="GO:0022857">
    <property type="term" value="F:transmembrane transporter activity"/>
    <property type="evidence" value="ECO:0007669"/>
    <property type="project" value="InterPro"/>
</dbReference>
<feature type="transmembrane region" description="Helical" evidence="8">
    <location>
        <begin position="21"/>
        <end position="41"/>
    </location>
</feature>
<comment type="caution">
    <text evidence="10">The sequence shown here is derived from an EMBL/GenBank/DDBJ whole genome shotgun (WGS) entry which is preliminary data.</text>
</comment>
<evidence type="ECO:0000256" key="6">
    <source>
        <dbReference type="ARBA" id="ARBA00023136"/>
    </source>
</evidence>
<feature type="compositionally biased region" description="Low complexity" evidence="7">
    <location>
        <begin position="515"/>
        <end position="527"/>
    </location>
</feature>
<evidence type="ECO:0000259" key="9">
    <source>
        <dbReference type="PROSITE" id="PS50850"/>
    </source>
</evidence>
<evidence type="ECO:0000313" key="11">
    <source>
        <dbReference type="Proteomes" id="UP000575985"/>
    </source>
</evidence>
<dbReference type="Pfam" id="PF07690">
    <property type="entry name" value="MFS_1"/>
    <property type="match status" value="1"/>
</dbReference>
<evidence type="ECO:0000256" key="5">
    <source>
        <dbReference type="ARBA" id="ARBA00022989"/>
    </source>
</evidence>
<evidence type="ECO:0000256" key="7">
    <source>
        <dbReference type="SAM" id="MobiDB-lite"/>
    </source>
</evidence>
<dbReference type="PROSITE" id="PS00216">
    <property type="entry name" value="SUGAR_TRANSPORT_1"/>
    <property type="match status" value="1"/>
</dbReference>
<name>A0A853BVW6_9ACTN</name>
<sequence length="565" mass="58322">MSIQRRPDTAAAPAVSRARRWACLAVLSAGLLVVVMDYTVLNVALPDLTADLRPTADQQLWIVDVYSLVLAGLLVAMSALADRWGRRLLLLAGFAVFGGASLLVLAADTPPAVIAVRALLGAGGAMIMPTTLSMIRSVFTDPRERATALGVWAATSSLGMVVGPVVGGFLLEHFSWHAAFLLNVPLMLAGLVAGRLVLPETRDAAPGRWDALGTAQSIAGMAALVWAVKRIAKEGPGDLLALGVLAAALALLTWFVLRCLRRPDPLLDVRLFTRRPFTAGVLAALAAMFAEAALLLLVAQWLQLVLGLSPLWAGVYMVPMAVTAGAASLVASPLAHRAGARGVLAGGLAVSGAGFLSLHLSPGPLTYPAVLVALALIGAGTGSLAIASAIIMTGTPPAKAGNAAAIEETAYDLSNLLGVAVLGSVAAAVYRGHLDTAGLGLSPANADAARESLAAAQEIAEHTGAAELALRAQEAFSDSLVQTGAIGGLVMLATAAAVFALVPRGFDLGEQPTGSAPSRSCSAAWPPSRRPPRSTRWPTARAGCGRPGWGRARRPRRSRPRPRRW</sequence>
<dbReference type="InterPro" id="IPR005829">
    <property type="entry name" value="Sugar_transporter_CS"/>
</dbReference>
<dbReference type="PANTHER" id="PTHR42718">
    <property type="entry name" value="MAJOR FACILITATOR SUPERFAMILY MULTIDRUG TRANSPORTER MFSC"/>
    <property type="match status" value="1"/>
</dbReference>
<evidence type="ECO:0000256" key="4">
    <source>
        <dbReference type="ARBA" id="ARBA00022692"/>
    </source>
</evidence>
<evidence type="ECO:0000256" key="1">
    <source>
        <dbReference type="ARBA" id="ARBA00004651"/>
    </source>
</evidence>
<feature type="transmembrane region" description="Helical" evidence="8">
    <location>
        <begin position="367"/>
        <end position="392"/>
    </location>
</feature>
<reference evidence="10 11" key="1">
    <citation type="submission" date="2020-07" db="EMBL/GenBank/DDBJ databases">
        <title>Sequencing the genomes of 1000 actinobacteria strains.</title>
        <authorList>
            <person name="Klenk H.-P."/>
        </authorList>
    </citation>
    <scope>NUCLEOTIDE SEQUENCE [LARGE SCALE GENOMIC DNA]</scope>
    <source>
        <strain evidence="10 11">DSM 45927</strain>
    </source>
</reference>
<feature type="transmembrane region" description="Helical" evidence="8">
    <location>
        <begin position="113"/>
        <end position="135"/>
    </location>
</feature>
<feature type="transmembrane region" description="Helical" evidence="8">
    <location>
        <begin position="176"/>
        <end position="197"/>
    </location>
</feature>
<gene>
    <name evidence="10" type="ORF">HNR12_005397</name>
</gene>
<comment type="subcellular location">
    <subcellularLocation>
        <location evidence="1">Cell membrane</location>
        <topology evidence="1">Multi-pass membrane protein</topology>
    </subcellularLocation>
</comment>
<keyword evidence="5 8" id="KW-1133">Transmembrane helix</keyword>
<dbReference type="Gene3D" id="1.20.1720.10">
    <property type="entry name" value="Multidrug resistance protein D"/>
    <property type="match status" value="1"/>
</dbReference>
<keyword evidence="4 8" id="KW-0812">Transmembrane</keyword>
<keyword evidence="11" id="KW-1185">Reference proteome</keyword>
<dbReference type="RefSeq" id="WP_218902061.1">
    <property type="nucleotide sequence ID" value="NZ_JACCFO010000001.1"/>
</dbReference>
<dbReference type="GO" id="GO:0005886">
    <property type="term" value="C:plasma membrane"/>
    <property type="evidence" value="ECO:0007669"/>
    <property type="project" value="UniProtKB-SubCell"/>
</dbReference>
<feature type="transmembrane region" description="Helical" evidence="8">
    <location>
        <begin position="88"/>
        <end position="107"/>
    </location>
</feature>
<evidence type="ECO:0000256" key="3">
    <source>
        <dbReference type="ARBA" id="ARBA00022475"/>
    </source>
</evidence>
<feature type="transmembrane region" description="Helical" evidence="8">
    <location>
        <begin position="147"/>
        <end position="170"/>
    </location>
</feature>
<feature type="transmembrane region" description="Helical" evidence="8">
    <location>
        <begin position="311"/>
        <end position="331"/>
    </location>
</feature>
<dbReference type="Proteomes" id="UP000575985">
    <property type="component" value="Unassembled WGS sequence"/>
</dbReference>
<evidence type="ECO:0000256" key="2">
    <source>
        <dbReference type="ARBA" id="ARBA00022448"/>
    </source>
</evidence>
<dbReference type="Gene3D" id="1.20.1250.20">
    <property type="entry name" value="MFS general substrate transporter like domains"/>
    <property type="match status" value="1"/>
</dbReference>
<protein>
    <submittedName>
        <fullName evidence="10">DHA2 family multidrug resistance protein-like MFS transporter</fullName>
    </submittedName>
</protein>
<keyword evidence="3" id="KW-1003">Cell membrane</keyword>
<evidence type="ECO:0000313" key="10">
    <source>
        <dbReference type="EMBL" id="NYI99120.1"/>
    </source>
</evidence>
<dbReference type="PROSITE" id="PS50850">
    <property type="entry name" value="MFS"/>
    <property type="match status" value="1"/>
</dbReference>
<feature type="transmembrane region" description="Helical" evidence="8">
    <location>
        <begin position="343"/>
        <end position="361"/>
    </location>
</feature>
<dbReference type="InterPro" id="IPR020846">
    <property type="entry name" value="MFS_dom"/>
</dbReference>
<dbReference type="InterPro" id="IPR011701">
    <property type="entry name" value="MFS"/>
</dbReference>
<feature type="compositionally biased region" description="Basic residues" evidence="7">
    <location>
        <begin position="551"/>
        <end position="565"/>
    </location>
</feature>
<dbReference type="CDD" id="cd17321">
    <property type="entry name" value="MFS_MMR_MDR_like"/>
    <property type="match status" value="1"/>
</dbReference>
<organism evidence="10 11">
    <name type="scientific">Streptomonospora nanhaiensis</name>
    <dbReference type="NCBI Taxonomy" id="1323731"/>
    <lineage>
        <taxon>Bacteria</taxon>
        <taxon>Bacillati</taxon>
        <taxon>Actinomycetota</taxon>
        <taxon>Actinomycetes</taxon>
        <taxon>Streptosporangiales</taxon>
        <taxon>Nocardiopsidaceae</taxon>
        <taxon>Streptomonospora</taxon>
    </lineage>
</organism>